<evidence type="ECO:0000313" key="3">
    <source>
        <dbReference type="Proteomes" id="UP000800094"/>
    </source>
</evidence>
<dbReference type="InterPro" id="IPR010730">
    <property type="entry name" value="HET"/>
</dbReference>
<accession>A0A6A6IGG9</accession>
<evidence type="ECO:0000259" key="1">
    <source>
        <dbReference type="Pfam" id="PF06985"/>
    </source>
</evidence>
<feature type="non-terminal residue" evidence="2">
    <location>
        <position position="340"/>
    </location>
</feature>
<dbReference type="Proteomes" id="UP000800094">
    <property type="component" value="Unassembled WGS sequence"/>
</dbReference>
<reference evidence="2" key="1">
    <citation type="journal article" date="2020" name="Stud. Mycol.">
        <title>101 Dothideomycetes genomes: a test case for predicting lifestyles and emergence of pathogens.</title>
        <authorList>
            <person name="Haridas S."/>
            <person name="Albert R."/>
            <person name="Binder M."/>
            <person name="Bloem J."/>
            <person name="Labutti K."/>
            <person name="Salamov A."/>
            <person name="Andreopoulos B."/>
            <person name="Baker S."/>
            <person name="Barry K."/>
            <person name="Bills G."/>
            <person name="Bluhm B."/>
            <person name="Cannon C."/>
            <person name="Castanera R."/>
            <person name="Culley D."/>
            <person name="Daum C."/>
            <person name="Ezra D."/>
            <person name="Gonzalez J."/>
            <person name="Henrissat B."/>
            <person name="Kuo A."/>
            <person name="Liang C."/>
            <person name="Lipzen A."/>
            <person name="Lutzoni F."/>
            <person name="Magnuson J."/>
            <person name="Mondo S."/>
            <person name="Nolan M."/>
            <person name="Ohm R."/>
            <person name="Pangilinan J."/>
            <person name="Park H.-J."/>
            <person name="Ramirez L."/>
            <person name="Alfaro M."/>
            <person name="Sun H."/>
            <person name="Tritt A."/>
            <person name="Yoshinaga Y."/>
            <person name="Zwiers L.-H."/>
            <person name="Turgeon B."/>
            <person name="Goodwin S."/>
            <person name="Spatafora J."/>
            <person name="Crous P."/>
            <person name="Grigoriev I."/>
        </authorList>
    </citation>
    <scope>NUCLEOTIDE SEQUENCE</scope>
    <source>
        <strain evidence="2">CBS 122368</strain>
    </source>
</reference>
<dbReference type="OrthoDB" id="3629193at2759"/>
<dbReference type="EMBL" id="ML987195">
    <property type="protein sequence ID" value="KAF2249287.1"/>
    <property type="molecule type" value="Genomic_DNA"/>
</dbReference>
<dbReference type="InterPro" id="IPR052895">
    <property type="entry name" value="HetReg/Transcr_Mod"/>
</dbReference>
<keyword evidence="3" id="KW-1185">Reference proteome</keyword>
<dbReference type="AlphaFoldDB" id="A0A6A6IGG9"/>
<protein>
    <submittedName>
        <fullName evidence="2">HET-domain-containing protein</fullName>
    </submittedName>
</protein>
<organism evidence="2 3">
    <name type="scientific">Trematosphaeria pertusa</name>
    <dbReference type="NCBI Taxonomy" id="390896"/>
    <lineage>
        <taxon>Eukaryota</taxon>
        <taxon>Fungi</taxon>
        <taxon>Dikarya</taxon>
        <taxon>Ascomycota</taxon>
        <taxon>Pezizomycotina</taxon>
        <taxon>Dothideomycetes</taxon>
        <taxon>Pleosporomycetidae</taxon>
        <taxon>Pleosporales</taxon>
        <taxon>Massarineae</taxon>
        <taxon>Trematosphaeriaceae</taxon>
        <taxon>Trematosphaeria</taxon>
    </lineage>
</organism>
<gene>
    <name evidence="2" type="ORF">BU26DRAFT_427333</name>
</gene>
<dbReference type="PANTHER" id="PTHR24148">
    <property type="entry name" value="ANKYRIN REPEAT DOMAIN-CONTAINING PROTEIN 39 HOMOLOG-RELATED"/>
    <property type="match status" value="1"/>
</dbReference>
<dbReference type="GeneID" id="54577056"/>
<feature type="domain" description="Heterokaryon incompatibility" evidence="1">
    <location>
        <begin position="45"/>
        <end position="207"/>
    </location>
</feature>
<dbReference type="RefSeq" id="XP_033684291.1">
    <property type="nucleotide sequence ID" value="XM_033823726.1"/>
</dbReference>
<name>A0A6A6IGG9_9PLEO</name>
<dbReference type="PANTHER" id="PTHR24148:SF64">
    <property type="entry name" value="HETEROKARYON INCOMPATIBILITY DOMAIN-CONTAINING PROTEIN"/>
    <property type="match status" value="1"/>
</dbReference>
<proteinExistence type="predicted"/>
<evidence type="ECO:0000313" key="2">
    <source>
        <dbReference type="EMBL" id="KAF2249287.1"/>
    </source>
</evidence>
<sequence length="340" mass="39258">MKPYKYHPLEHGDFTRILLLHPATDHAAPLRCDLKHCQEQTFSCEAVSYAWGTPIFTGTLFCDSDDEHIQIASSLDALLRALRKPSGTRKLWVDAVCINQEDTDEKSRQVRAMSEIYRRARQVIAWVGEDYDDASKVLLFFTKNIEEFWRVDSMIGGFERAIYLDSDPGAIETLEKSICETFGRRDLAAIRKIFLRPWFKRRWIIQEVALAAKPIIRCGSTTMGFFDFALCANIINLFYEQREGHVFDPRCMMDDHITSILQSLAAHQDSRFPILELLHTYHAAQCSDDRDRIYALLGLSDDLVSKPDVDHAHKRRRRYTTEIPINYEDGAEQVYTTLAL</sequence>
<dbReference type="Pfam" id="PF06985">
    <property type="entry name" value="HET"/>
    <property type="match status" value="1"/>
</dbReference>